<dbReference type="Proteomes" id="UP000709295">
    <property type="component" value="Unassembled WGS sequence"/>
</dbReference>
<dbReference type="NCBIfam" id="TIGR02630">
    <property type="entry name" value="xylose_isom_A"/>
    <property type="match status" value="1"/>
</dbReference>
<proteinExistence type="inferred from homology"/>
<evidence type="ECO:0000256" key="4">
    <source>
        <dbReference type="ARBA" id="ARBA00022723"/>
    </source>
</evidence>
<evidence type="ECO:0000256" key="2">
    <source>
        <dbReference type="ARBA" id="ARBA00008389"/>
    </source>
</evidence>
<keyword evidence="6" id="KW-0378">Hydrolase</keyword>
<dbReference type="GO" id="GO:0000166">
    <property type="term" value="F:nucleotide binding"/>
    <property type="evidence" value="ECO:0007669"/>
    <property type="project" value="UniProtKB-KW"/>
</dbReference>
<dbReference type="EC" id="3.1.3.5" evidence="3"/>
<dbReference type="NCBIfam" id="NF003998">
    <property type="entry name" value="PRK05474.1"/>
    <property type="match status" value="1"/>
</dbReference>
<dbReference type="PROSITE" id="PS51415">
    <property type="entry name" value="XYLOSE_ISOMERASE"/>
    <property type="match status" value="1"/>
</dbReference>
<comment type="catalytic activity">
    <reaction evidence="1">
        <text>a ribonucleoside 5'-phosphate + H2O = a ribonucleoside + phosphate</text>
        <dbReference type="Rhea" id="RHEA:12484"/>
        <dbReference type="ChEBI" id="CHEBI:15377"/>
        <dbReference type="ChEBI" id="CHEBI:18254"/>
        <dbReference type="ChEBI" id="CHEBI:43474"/>
        <dbReference type="ChEBI" id="CHEBI:58043"/>
        <dbReference type="EC" id="3.1.3.5"/>
    </reaction>
</comment>
<name>A0A8J5I910_9STRA</name>
<accession>A0A8J5I910</accession>
<dbReference type="InterPro" id="IPR013452">
    <property type="entry name" value="Xylose_isom_bac"/>
</dbReference>
<dbReference type="GO" id="GO:0000287">
    <property type="term" value="F:magnesium ion binding"/>
    <property type="evidence" value="ECO:0007669"/>
    <property type="project" value="InterPro"/>
</dbReference>
<keyword evidence="4" id="KW-0479">Metal-binding</keyword>
<dbReference type="EMBL" id="JAENGY010003232">
    <property type="protein sequence ID" value="KAG6942164.1"/>
    <property type="molecule type" value="Genomic_DNA"/>
</dbReference>
<evidence type="ECO:0000313" key="9">
    <source>
        <dbReference type="Proteomes" id="UP000709295"/>
    </source>
</evidence>
<dbReference type="Pfam" id="PF05822">
    <property type="entry name" value="UMPH-1"/>
    <property type="match status" value="1"/>
</dbReference>
<reference evidence="8" key="1">
    <citation type="submission" date="2021-01" db="EMBL/GenBank/DDBJ databases">
        <title>Phytophthora aleatoria, a newly-described species from Pinus radiata is distinct from Phytophthora cactorum isolates based on comparative genomics.</title>
        <authorList>
            <person name="Mcdougal R."/>
            <person name="Panda P."/>
            <person name="Williams N."/>
            <person name="Studholme D.J."/>
        </authorList>
    </citation>
    <scope>NUCLEOTIDE SEQUENCE</scope>
    <source>
        <strain evidence="8">NZFS 4037</strain>
    </source>
</reference>
<evidence type="ECO:0000256" key="6">
    <source>
        <dbReference type="ARBA" id="ARBA00022801"/>
    </source>
</evidence>
<dbReference type="AlphaFoldDB" id="A0A8J5I910"/>
<sequence length="668" mass="75084">MVQHQVKEYFPKVPKITFEGQNAKSTLAYREYNASEVIMGKAMEEWCRFAVCYWHTFGNTGSDPFGGETYTNRLWNESQEDASLSSHERLLEAAKCKADAAFEMFTKLGVKYYTFHDVDLISEGENLDESQSLLDEISDYLLDKQNQTGVKCLWGTTNLFGHRRFMNGASTNPDMKVFAHAAARVKKAMEITLKLGGQNFVFWGGREGFQSILSTDMKTELDHMAAFFKLVVAYKKELGATFQFLVEPKPREPMKHQYDYDAATAMAFLHTYGLQNDFKLNIEPNHTTLAGHDYEHDIYYAASYKMLGSVDCNTGDPLVGWDTDQFLMDEKKAVLVMKKIVEIGGLAPGGLNFDAKVRRESTDLEDMFIAHIGSMDCFARGLRQAAKLLEKNELGEMVKQRYASWKSTLGERIEQGKATLEEVAAYAKESGEPDHVSGKQELAELMLFRDDVASILFVTLQAPVAMCGCGRLALGGLLDNPLLWSRYAFARKMKKFTQDGADQLLVIADFDRTLTPYYKQRSGPKAPLEQESSSHGLLMTSSVLQPQVCAGEQELFARFYPVEMSPTLSAAEKLPFMEQWWNSAHALLVEYKLTKKQVDQAVALGSLSFRQGFHPLFKLLNNLQVPTLVFSAGLYDIIHAALEQEFAAENMRNGGGKTKNQSFTPSNV</sequence>
<evidence type="ECO:0000313" key="8">
    <source>
        <dbReference type="EMBL" id="KAG6942164.1"/>
    </source>
</evidence>
<evidence type="ECO:0000256" key="1">
    <source>
        <dbReference type="ARBA" id="ARBA00000815"/>
    </source>
</evidence>
<dbReference type="InterPro" id="IPR006434">
    <property type="entry name" value="Pyrimidine_nucleotidase_eu"/>
</dbReference>
<keyword evidence="5" id="KW-0547">Nucleotide-binding</keyword>
<dbReference type="PANTHER" id="PTHR48408:SF1">
    <property type="entry name" value="XYLOSE ISOMERASE"/>
    <property type="match status" value="1"/>
</dbReference>
<dbReference type="GO" id="GO:0005975">
    <property type="term" value="P:carbohydrate metabolic process"/>
    <property type="evidence" value="ECO:0007669"/>
    <property type="project" value="InterPro"/>
</dbReference>
<comment type="similarity">
    <text evidence="2">Belongs to the pyrimidine 5'-nucleotidase family.</text>
</comment>
<dbReference type="GO" id="GO:0009045">
    <property type="term" value="F:xylose isomerase activity"/>
    <property type="evidence" value="ECO:0007669"/>
    <property type="project" value="InterPro"/>
</dbReference>
<evidence type="ECO:0000256" key="7">
    <source>
        <dbReference type="ARBA" id="ARBA00022842"/>
    </source>
</evidence>
<evidence type="ECO:0000256" key="5">
    <source>
        <dbReference type="ARBA" id="ARBA00022741"/>
    </source>
</evidence>
<dbReference type="HAMAP" id="MF_00455">
    <property type="entry name" value="Xylose_isom_A"/>
    <property type="match status" value="1"/>
</dbReference>
<dbReference type="PANTHER" id="PTHR48408">
    <property type="match status" value="1"/>
</dbReference>
<feature type="non-terminal residue" evidence="8">
    <location>
        <position position="1"/>
    </location>
</feature>
<keyword evidence="9" id="KW-1185">Reference proteome</keyword>
<protein>
    <recommendedName>
        <fullName evidence="3">5'-nucleotidase</fullName>
        <ecNumber evidence="3">3.1.3.5</ecNumber>
    </recommendedName>
</protein>
<dbReference type="GO" id="GO:0008253">
    <property type="term" value="F:5'-nucleotidase activity"/>
    <property type="evidence" value="ECO:0007669"/>
    <property type="project" value="UniProtKB-EC"/>
</dbReference>
<dbReference type="FunFam" id="1.10.150.340:FF:000001">
    <property type="entry name" value="Cytosolic 5-nucleotidase 3-like"/>
    <property type="match status" value="1"/>
</dbReference>
<gene>
    <name evidence="8" type="ORF">JG688_00018281</name>
</gene>
<dbReference type="GO" id="GO:0005737">
    <property type="term" value="C:cytoplasm"/>
    <property type="evidence" value="ECO:0007669"/>
    <property type="project" value="InterPro"/>
</dbReference>
<comment type="caution">
    <text evidence="8">The sequence shown here is derived from an EMBL/GenBank/DDBJ whole genome shotgun (WGS) entry which is preliminary data.</text>
</comment>
<keyword evidence="7" id="KW-0460">Magnesium</keyword>
<organism evidence="8 9">
    <name type="scientific">Phytophthora aleatoria</name>
    <dbReference type="NCBI Taxonomy" id="2496075"/>
    <lineage>
        <taxon>Eukaryota</taxon>
        <taxon>Sar</taxon>
        <taxon>Stramenopiles</taxon>
        <taxon>Oomycota</taxon>
        <taxon>Peronosporomycetes</taxon>
        <taxon>Peronosporales</taxon>
        <taxon>Peronosporaceae</taxon>
        <taxon>Phytophthora</taxon>
    </lineage>
</organism>
<evidence type="ECO:0000256" key="3">
    <source>
        <dbReference type="ARBA" id="ARBA00012643"/>
    </source>
</evidence>
<dbReference type="InterPro" id="IPR001998">
    <property type="entry name" value="Xylose_isomerase"/>
</dbReference>